<reference evidence="9 10" key="1">
    <citation type="submission" date="2019-07" db="EMBL/GenBank/DDBJ databases">
        <title>Chromosome genome assembly for large yellow croaker.</title>
        <authorList>
            <person name="Xiao S."/>
        </authorList>
    </citation>
    <scope>NUCLEOTIDE SEQUENCE [LARGE SCALE GENOMIC DNA]</scope>
    <source>
        <strain evidence="9">JMULYC20181020</strain>
        <tissue evidence="9">Muscle</tissue>
    </source>
</reference>
<keyword evidence="5" id="KW-0862">Zinc</keyword>
<dbReference type="PROSITE" id="PS00028">
    <property type="entry name" value="ZINC_FINGER_C2H2_1"/>
    <property type="match status" value="2"/>
</dbReference>
<dbReference type="PANTHER" id="PTHR16515:SF49">
    <property type="entry name" value="GASTRULA ZINC FINGER PROTEIN XLCGF49.1-LIKE-RELATED"/>
    <property type="match status" value="1"/>
</dbReference>
<feature type="domain" description="C2H2-type" evidence="8">
    <location>
        <begin position="340"/>
        <end position="363"/>
    </location>
</feature>
<comment type="caution">
    <text evidence="9">The sequence shown here is derived from an EMBL/GenBank/DDBJ whole genome shotgun (WGS) entry which is preliminary data.</text>
</comment>
<dbReference type="GO" id="GO:0008270">
    <property type="term" value="F:zinc ion binding"/>
    <property type="evidence" value="ECO:0007669"/>
    <property type="project" value="UniProtKB-KW"/>
</dbReference>
<proteinExistence type="predicted"/>
<protein>
    <recommendedName>
        <fullName evidence="8">C2H2-type domain-containing protein</fullName>
    </recommendedName>
</protein>
<evidence type="ECO:0000256" key="3">
    <source>
        <dbReference type="ARBA" id="ARBA00022737"/>
    </source>
</evidence>
<accession>A0A6G0HSW9</accession>
<evidence type="ECO:0000313" key="9">
    <source>
        <dbReference type="EMBL" id="KAE8282112.1"/>
    </source>
</evidence>
<evidence type="ECO:0000256" key="5">
    <source>
        <dbReference type="ARBA" id="ARBA00022833"/>
    </source>
</evidence>
<keyword evidence="10" id="KW-1185">Reference proteome</keyword>
<dbReference type="Gene3D" id="3.30.160.60">
    <property type="entry name" value="Classic Zinc Finger"/>
    <property type="match status" value="1"/>
</dbReference>
<keyword evidence="3" id="KW-0677">Repeat</keyword>
<dbReference type="SMART" id="SM00355">
    <property type="entry name" value="ZnF_C2H2"/>
    <property type="match status" value="4"/>
</dbReference>
<dbReference type="EMBL" id="REGW02000019">
    <property type="protein sequence ID" value="KAE8282112.1"/>
    <property type="molecule type" value="Genomic_DNA"/>
</dbReference>
<dbReference type="SUPFAM" id="SSF57667">
    <property type="entry name" value="beta-beta-alpha zinc fingers"/>
    <property type="match status" value="1"/>
</dbReference>
<evidence type="ECO:0000256" key="7">
    <source>
        <dbReference type="PROSITE-ProRule" id="PRU00042"/>
    </source>
</evidence>
<evidence type="ECO:0000256" key="4">
    <source>
        <dbReference type="ARBA" id="ARBA00022771"/>
    </source>
</evidence>
<keyword evidence="2" id="KW-0479">Metal-binding</keyword>
<dbReference type="AlphaFoldDB" id="A0A6G0HSW9"/>
<gene>
    <name evidence="9" type="ORF">D5F01_LYC19506</name>
</gene>
<dbReference type="PROSITE" id="PS50157">
    <property type="entry name" value="ZINC_FINGER_C2H2_2"/>
    <property type="match status" value="2"/>
</dbReference>
<feature type="domain" description="C2H2-type" evidence="8">
    <location>
        <begin position="290"/>
        <end position="317"/>
    </location>
</feature>
<dbReference type="Proteomes" id="UP000424527">
    <property type="component" value="Unassembled WGS sequence"/>
</dbReference>
<keyword evidence="6" id="KW-0539">Nucleus</keyword>
<evidence type="ECO:0000259" key="8">
    <source>
        <dbReference type="PROSITE" id="PS50157"/>
    </source>
</evidence>
<evidence type="ECO:0000256" key="1">
    <source>
        <dbReference type="ARBA" id="ARBA00004123"/>
    </source>
</evidence>
<dbReference type="PANTHER" id="PTHR16515">
    <property type="entry name" value="PR DOMAIN ZINC FINGER PROTEIN"/>
    <property type="match status" value="1"/>
</dbReference>
<comment type="subcellular location">
    <subcellularLocation>
        <location evidence="1">Nucleus</location>
    </subcellularLocation>
</comment>
<evidence type="ECO:0000256" key="6">
    <source>
        <dbReference type="ARBA" id="ARBA00023242"/>
    </source>
</evidence>
<dbReference type="GO" id="GO:0010468">
    <property type="term" value="P:regulation of gene expression"/>
    <property type="evidence" value="ECO:0007669"/>
    <property type="project" value="TreeGrafter"/>
</dbReference>
<name>A0A6G0HSW9_LARCR</name>
<dbReference type="InterPro" id="IPR036236">
    <property type="entry name" value="Znf_C2H2_sf"/>
</dbReference>
<dbReference type="InterPro" id="IPR013087">
    <property type="entry name" value="Znf_C2H2_type"/>
</dbReference>
<organism evidence="9 10">
    <name type="scientific">Larimichthys crocea</name>
    <name type="common">Large yellow croaker</name>
    <name type="synonym">Pseudosciaena crocea</name>
    <dbReference type="NCBI Taxonomy" id="215358"/>
    <lineage>
        <taxon>Eukaryota</taxon>
        <taxon>Metazoa</taxon>
        <taxon>Chordata</taxon>
        <taxon>Craniata</taxon>
        <taxon>Vertebrata</taxon>
        <taxon>Euteleostomi</taxon>
        <taxon>Actinopterygii</taxon>
        <taxon>Neopterygii</taxon>
        <taxon>Teleostei</taxon>
        <taxon>Neoteleostei</taxon>
        <taxon>Acanthomorphata</taxon>
        <taxon>Eupercaria</taxon>
        <taxon>Sciaenidae</taxon>
        <taxon>Larimichthys</taxon>
    </lineage>
</organism>
<evidence type="ECO:0000256" key="2">
    <source>
        <dbReference type="ARBA" id="ARBA00022723"/>
    </source>
</evidence>
<evidence type="ECO:0000313" key="10">
    <source>
        <dbReference type="Proteomes" id="UP000424527"/>
    </source>
</evidence>
<dbReference type="InterPro" id="IPR050331">
    <property type="entry name" value="Zinc_finger"/>
</dbReference>
<dbReference type="GO" id="GO:0005634">
    <property type="term" value="C:nucleus"/>
    <property type="evidence" value="ECO:0007669"/>
    <property type="project" value="UniProtKB-SubCell"/>
</dbReference>
<keyword evidence="4 7" id="KW-0863">Zinc-finger</keyword>
<sequence>MTSYATEDIWTCQSGKSIGSDHGTKNTSAVYANPHISNSSPACGARDALNHSSDLQHVFTSRTDFLKFAERGDCPYCLNRTQATETHLIKKHFLCAVRFAEDGTEKFVVPCTCKDRIQNRSHWHCPNCRKIIFRKCNFEVHLSKQHKYTILQESQDTVSHQELQNSKQLQSKVERIEGDRSEIKEQSLETDHAPYSACVGLWDEGRPLSSSPPPLETQLGDRVGGIFQPAGEYQHTIEVELEEWKKNHTAPTLKARCSKKKKPVKRSLPVLTLNQKKSQLSVSQNPTGPHCCKVCGKTFHYMYTLRTHARVHAVDKIQICGFCGKHLELTESLVQHLQNHKMKSKCGKQFSNDSCLKQHMRFHRPKVLNVTSLKKTQMGETL</sequence>